<dbReference type="InterPro" id="IPR025847">
    <property type="entry name" value="MEDS_domain"/>
</dbReference>
<gene>
    <name evidence="2" type="ORF">DB30_07075</name>
</gene>
<reference evidence="2 3" key="1">
    <citation type="submission" date="2014-12" db="EMBL/GenBank/DDBJ databases">
        <title>Genome assembly of Enhygromyxa salina DSM 15201.</title>
        <authorList>
            <person name="Sharma G."/>
            <person name="Subramanian S."/>
        </authorList>
    </citation>
    <scope>NUCLEOTIDE SEQUENCE [LARGE SCALE GENOMIC DNA]</scope>
    <source>
        <strain evidence="2 3">DSM 15201</strain>
    </source>
</reference>
<dbReference type="AlphaFoldDB" id="A0A0C1Z984"/>
<name>A0A0C1Z984_9BACT</name>
<dbReference type="Proteomes" id="UP000031599">
    <property type="component" value="Unassembled WGS sequence"/>
</dbReference>
<evidence type="ECO:0000313" key="2">
    <source>
        <dbReference type="EMBL" id="KIG14149.1"/>
    </source>
</evidence>
<keyword evidence="2" id="KW-0808">Transferase</keyword>
<evidence type="ECO:0000259" key="1">
    <source>
        <dbReference type="Pfam" id="PF14417"/>
    </source>
</evidence>
<feature type="domain" description="MEDS" evidence="1">
    <location>
        <begin position="20"/>
        <end position="180"/>
    </location>
</feature>
<comment type="caution">
    <text evidence="2">The sequence shown here is derived from an EMBL/GenBank/DDBJ whole genome shotgun (WGS) entry which is preliminary data.</text>
</comment>
<accession>A0A0C1Z984</accession>
<protein>
    <submittedName>
        <fullName evidence="2">Sensory transduction histidine kinase</fullName>
    </submittedName>
</protein>
<evidence type="ECO:0000313" key="3">
    <source>
        <dbReference type="Proteomes" id="UP000031599"/>
    </source>
</evidence>
<dbReference type="Pfam" id="PF14417">
    <property type="entry name" value="MEDS"/>
    <property type="match status" value="1"/>
</dbReference>
<keyword evidence="2" id="KW-0418">Kinase</keyword>
<dbReference type="EMBL" id="JMCC02000078">
    <property type="protein sequence ID" value="KIG14149.1"/>
    <property type="molecule type" value="Genomic_DNA"/>
</dbReference>
<dbReference type="GO" id="GO:0016301">
    <property type="term" value="F:kinase activity"/>
    <property type="evidence" value="ECO:0007669"/>
    <property type="project" value="UniProtKB-KW"/>
</dbReference>
<organism evidence="2 3">
    <name type="scientific">Enhygromyxa salina</name>
    <dbReference type="NCBI Taxonomy" id="215803"/>
    <lineage>
        <taxon>Bacteria</taxon>
        <taxon>Pseudomonadati</taxon>
        <taxon>Myxococcota</taxon>
        <taxon>Polyangia</taxon>
        <taxon>Nannocystales</taxon>
        <taxon>Nannocystaceae</taxon>
        <taxon>Enhygromyxa</taxon>
    </lineage>
</organism>
<dbReference type="RefSeq" id="WP_052554204.1">
    <property type="nucleotide sequence ID" value="NZ_JMCC02000078.1"/>
</dbReference>
<proteinExistence type="predicted"/>
<sequence>MNHRRNVSLGFTEGTVPAGTHICQIFNDDDERNDVLVRFILSGLRASERVTCFSERANAAELETVFTAHDLSYAQLTASEAFSLAPTSKVYFEGGQFDPERMLERLACFYDEGVAQGYVGSRILGEMIPEVHELPGGSRLFEYEARISLLLQRLPLTAVCQYDARSFDGATILDVLRVHPMMLVRGSVVHNPFFIPPEVFLA</sequence>